<evidence type="ECO:0000313" key="2">
    <source>
        <dbReference type="Proteomes" id="UP000290289"/>
    </source>
</evidence>
<name>A0A498IJU4_MALDO</name>
<gene>
    <name evidence="1" type="ORF">DVH24_005683</name>
</gene>
<dbReference type="Proteomes" id="UP000290289">
    <property type="component" value="Chromosome 11"/>
</dbReference>
<proteinExistence type="predicted"/>
<organism evidence="1 2">
    <name type="scientific">Malus domestica</name>
    <name type="common">Apple</name>
    <name type="synonym">Pyrus malus</name>
    <dbReference type="NCBI Taxonomy" id="3750"/>
    <lineage>
        <taxon>Eukaryota</taxon>
        <taxon>Viridiplantae</taxon>
        <taxon>Streptophyta</taxon>
        <taxon>Embryophyta</taxon>
        <taxon>Tracheophyta</taxon>
        <taxon>Spermatophyta</taxon>
        <taxon>Magnoliopsida</taxon>
        <taxon>eudicotyledons</taxon>
        <taxon>Gunneridae</taxon>
        <taxon>Pentapetalae</taxon>
        <taxon>rosids</taxon>
        <taxon>fabids</taxon>
        <taxon>Rosales</taxon>
        <taxon>Rosaceae</taxon>
        <taxon>Amygdaloideae</taxon>
        <taxon>Maleae</taxon>
        <taxon>Malus</taxon>
    </lineage>
</organism>
<protein>
    <submittedName>
        <fullName evidence="1">Uncharacterized protein</fullName>
    </submittedName>
</protein>
<accession>A0A498IJU4</accession>
<dbReference type="EMBL" id="RDQH01000337">
    <property type="protein sequence ID" value="RXH83430.1"/>
    <property type="molecule type" value="Genomic_DNA"/>
</dbReference>
<sequence length="62" mass="7138">MQLTYQTRLCRDRLVLYSYLALQENCRSGLKLTKVDHHSMTPTTTLAALELRSANKQSKKLV</sequence>
<comment type="caution">
    <text evidence="1">The sequence shown here is derived from an EMBL/GenBank/DDBJ whole genome shotgun (WGS) entry which is preliminary data.</text>
</comment>
<keyword evidence="2" id="KW-1185">Reference proteome</keyword>
<reference evidence="1 2" key="1">
    <citation type="submission" date="2018-10" db="EMBL/GenBank/DDBJ databases">
        <title>A high-quality apple genome assembly.</title>
        <authorList>
            <person name="Hu J."/>
        </authorList>
    </citation>
    <scope>NUCLEOTIDE SEQUENCE [LARGE SCALE GENOMIC DNA]</scope>
    <source>
        <strain evidence="2">cv. HFTH1</strain>
        <tissue evidence="1">Young leaf</tissue>
    </source>
</reference>
<evidence type="ECO:0000313" key="1">
    <source>
        <dbReference type="EMBL" id="RXH83430.1"/>
    </source>
</evidence>
<dbReference type="AlphaFoldDB" id="A0A498IJU4"/>